<keyword evidence="1" id="KW-0732">Signal</keyword>
<feature type="chain" id="PRO_5009519131" description="Transglycosylase SLT domain-containing protein" evidence="1">
    <location>
        <begin position="28"/>
        <end position="213"/>
    </location>
</feature>
<dbReference type="AlphaFoldDB" id="A0A1F5KSN5"/>
<comment type="caution">
    <text evidence="2">The sequence shown here is derived from an EMBL/GenBank/DDBJ whole genome shotgun (WGS) entry which is preliminary data.</text>
</comment>
<proteinExistence type="predicted"/>
<evidence type="ECO:0000313" key="2">
    <source>
        <dbReference type="EMBL" id="OGE43947.1"/>
    </source>
</evidence>
<gene>
    <name evidence="2" type="ORF">A3B45_02895</name>
</gene>
<dbReference type="EMBL" id="MFDM01000011">
    <property type="protein sequence ID" value="OGE43947.1"/>
    <property type="molecule type" value="Genomic_DNA"/>
</dbReference>
<accession>A0A1F5KSN5</accession>
<dbReference type="STRING" id="1797785.A3B45_02895"/>
<feature type="signal peptide" evidence="1">
    <location>
        <begin position="1"/>
        <end position="27"/>
    </location>
</feature>
<name>A0A1F5KSN5_9BACT</name>
<dbReference type="Proteomes" id="UP000178565">
    <property type="component" value="Unassembled WGS sequence"/>
</dbReference>
<sequence>MDKEAKLRFAKHLGLLLLTTTALVGHANGEVSAANGILKNSTPVVIPDSLPERYHELTPTPTLTPTIIPTPESTPNPIRRLLASATKTPVEQFTRTDWIKMLEELHSKQEFTVADSLTAVEQASPQVACTIFYEAGRDTKYFKAYDPYVLDGPNIEEAKYFGLGQFAIDGKMSEFFRLGHTDLFDPYQVVAYMNDAFARAQQWAWGPMNKGLC</sequence>
<reference evidence="2 3" key="1">
    <citation type="journal article" date="2016" name="Nat. Commun.">
        <title>Thousands of microbial genomes shed light on interconnected biogeochemical processes in an aquifer system.</title>
        <authorList>
            <person name="Anantharaman K."/>
            <person name="Brown C.T."/>
            <person name="Hug L.A."/>
            <person name="Sharon I."/>
            <person name="Castelle C.J."/>
            <person name="Probst A.J."/>
            <person name="Thomas B.C."/>
            <person name="Singh A."/>
            <person name="Wilkins M.J."/>
            <person name="Karaoz U."/>
            <person name="Brodie E.L."/>
            <person name="Williams K.H."/>
            <person name="Hubbard S.S."/>
            <person name="Banfield J.F."/>
        </authorList>
    </citation>
    <scope>NUCLEOTIDE SEQUENCE [LARGE SCALE GENOMIC DNA]</scope>
</reference>
<protein>
    <recommendedName>
        <fullName evidence="4">Transglycosylase SLT domain-containing protein</fullName>
    </recommendedName>
</protein>
<evidence type="ECO:0000313" key="3">
    <source>
        <dbReference type="Proteomes" id="UP000178565"/>
    </source>
</evidence>
<evidence type="ECO:0000256" key="1">
    <source>
        <dbReference type="SAM" id="SignalP"/>
    </source>
</evidence>
<evidence type="ECO:0008006" key="4">
    <source>
        <dbReference type="Google" id="ProtNLM"/>
    </source>
</evidence>
<organism evidence="2 3">
    <name type="scientific">Candidatus Daviesbacteria bacterium RIFCSPLOWO2_01_FULL_39_12</name>
    <dbReference type="NCBI Taxonomy" id="1797785"/>
    <lineage>
        <taxon>Bacteria</taxon>
        <taxon>Candidatus Daviesiibacteriota</taxon>
    </lineage>
</organism>